<accession>A0ABR8XPB2</accession>
<evidence type="ECO:0000259" key="4">
    <source>
        <dbReference type="PROSITE" id="PS51677"/>
    </source>
</evidence>
<reference evidence="5 6" key="1">
    <citation type="submission" date="2020-08" db="EMBL/GenBank/DDBJ databases">
        <title>A Genomic Blueprint of the Chicken Gut Microbiome.</title>
        <authorList>
            <person name="Gilroy R."/>
            <person name="Ravi A."/>
            <person name="Getino M."/>
            <person name="Pursley I."/>
            <person name="Horton D.L."/>
            <person name="Alikhan N.-F."/>
            <person name="Baker D."/>
            <person name="Gharbi K."/>
            <person name="Hall N."/>
            <person name="Watson M."/>
            <person name="Adriaenssens E.M."/>
            <person name="Foster-Nyarko E."/>
            <person name="Jarju S."/>
            <person name="Secka A."/>
            <person name="Antonio M."/>
            <person name="Oren A."/>
            <person name="Chaudhuri R."/>
            <person name="La Ragione R.M."/>
            <person name="Hildebrand F."/>
            <person name="Pallen M.J."/>
        </authorList>
    </citation>
    <scope>NUCLEOTIDE SEQUENCE [LARGE SCALE GENOMIC DNA]</scope>
    <source>
        <strain evidence="5 6">Sa1YVA6</strain>
    </source>
</reference>
<keyword evidence="2" id="KW-0378">Hydrolase</keyword>
<evidence type="ECO:0000256" key="3">
    <source>
        <dbReference type="SAM" id="MobiDB-lite"/>
    </source>
</evidence>
<evidence type="ECO:0000256" key="1">
    <source>
        <dbReference type="ARBA" id="ARBA00022723"/>
    </source>
</evidence>
<keyword evidence="1" id="KW-0479">Metal-binding</keyword>
<dbReference type="SUPFAM" id="SSF88713">
    <property type="entry name" value="Glycoside hydrolase/deacetylase"/>
    <property type="match status" value="1"/>
</dbReference>
<dbReference type="CDD" id="cd10954">
    <property type="entry name" value="CE4_CtAXE_like"/>
    <property type="match status" value="1"/>
</dbReference>
<sequence length="295" mass="33274">MGKKIGLLGILFSFLLVVQGYRFWTDVPSTFAESGMVTISITYSEQVAFDRFINKASSTSELVKPFYLFNGGLTRSIQNCDEYIEVEKILEDKKRPTNKQGNEQSQPISGDNKGKRIALTFDDGPHQSVTNQILLTLQKHEVKATFFVLGQNVVKHPEIVKKADASGHEIANHSWGHKNLTKLNVSQMQEEINRANEAICDAIGKYPTMYRPPFGAIDETVREVIELTPVLWNIDTLDWHHKTPAKTLANLKAQAKNDGIILMHDIHQQSAEALEDVILYLKEEGYEFVTTSQLL</sequence>
<proteinExistence type="predicted"/>
<dbReference type="InterPro" id="IPR011330">
    <property type="entry name" value="Glyco_hydro/deAcase_b/a-brl"/>
</dbReference>
<feature type="domain" description="NodB homology" evidence="4">
    <location>
        <begin position="115"/>
        <end position="289"/>
    </location>
</feature>
<dbReference type="InterPro" id="IPR050248">
    <property type="entry name" value="Polysacc_deacetylase_ArnD"/>
</dbReference>
<dbReference type="Pfam" id="PF01522">
    <property type="entry name" value="Polysacc_deac_1"/>
    <property type="match status" value="1"/>
</dbReference>
<feature type="region of interest" description="Disordered" evidence="3">
    <location>
        <begin position="94"/>
        <end position="119"/>
    </location>
</feature>
<gene>
    <name evidence="5" type="ORF">H9632_11685</name>
</gene>
<dbReference type="Proteomes" id="UP000600565">
    <property type="component" value="Unassembled WGS sequence"/>
</dbReference>
<dbReference type="PANTHER" id="PTHR10587:SF133">
    <property type="entry name" value="CHITIN DEACETYLASE 1-RELATED"/>
    <property type="match status" value="1"/>
</dbReference>
<evidence type="ECO:0000313" key="5">
    <source>
        <dbReference type="EMBL" id="MBD8033729.1"/>
    </source>
</evidence>
<comment type="caution">
    <text evidence="5">The sequence shown here is derived from an EMBL/GenBank/DDBJ whole genome shotgun (WGS) entry which is preliminary data.</text>
</comment>
<dbReference type="PANTHER" id="PTHR10587">
    <property type="entry name" value="GLYCOSYL TRANSFERASE-RELATED"/>
    <property type="match status" value="1"/>
</dbReference>
<evidence type="ECO:0000256" key="2">
    <source>
        <dbReference type="ARBA" id="ARBA00022801"/>
    </source>
</evidence>
<dbReference type="EMBL" id="JACSPW010000010">
    <property type="protein sequence ID" value="MBD8033729.1"/>
    <property type="molecule type" value="Genomic_DNA"/>
</dbReference>
<name>A0ABR8XPB2_9BACL</name>
<organism evidence="5 6">
    <name type="scientific">Solibacillus merdavium</name>
    <dbReference type="NCBI Taxonomy" id="2762218"/>
    <lineage>
        <taxon>Bacteria</taxon>
        <taxon>Bacillati</taxon>
        <taxon>Bacillota</taxon>
        <taxon>Bacilli</taxon>
        <taxon>Bacillales</taxon>
        <taxon>Caryophanaceae</taxon>
        <taxon>Solibacillus</taxon>
    </lineage>
</organism>
<feature type="compositionally biased region" description="Polar residues" evidence="3">
    <location>
        <begin position="98"/>
        <end position="109"/>
    </location>
</feature>
<dbReference type="PROSITE" id="PS51677">
    <property type="entry name" value="NODB"/>
    <property type="match status" value="1"/>
</dbReference>
<protein>
    <submittedName>
        <fullName evidence="5">Polysaccharide deacetylase family protein</fullName>
    </submittedName>
</protein>
<dbReference type="InterPro" id="IPR002509">
    <property type="entry name" value="NODB_dom"/>
</dbReference>
<dbReference type="RefSeq" id="WP_191704254.1">
    <property type="nucleotide sequence ID" value="NZ_JACSPW010000010.1"/>
</dbReference>
<keyword evidence="6" id="KW-1185">Reference proteome</keyword>
<evidence type="ECO:0000313" key="6">
    <source>
        <dbReference type="Proteomes" id="UP000600565"/>
    </source>
</evidence>
<dbReference type="Gene3D" id="3.20.20.370">
    <property type="entry name" value="Glycoside hydrolase/deacetylase"/>
    <property type="match status" value="1"/>
</dbReference>